<dbReference type="EMBL" id="CEKZ01000003">
    <property type="protein sequence ID" value="CEQ02355.1"/>
    <property type="molecule type" value="Genomic_DNA"/>
</dbReference>
<dbReference type="InterPro" id="IPR010897">
    <property type="entry name" value="Spore_II_P"/>
</dbReference>
<sequence length="321" mass="36195">MISKKIISIGLITSVVFTVCIKTSYALEDEKLLNFLINTSYPETKLEQPKDEENKEKEEKNKKESKEDKKSSKKEDEFVKMYVGEENLPTEESSNKVAVTNGKYVDNVLVTKEQPNILIYHTHGGETYANSPAGNYHSDDKANSTLEVGATLTKELSKRGRSVVHNTTYHDLPEFVGAYGRSLKTIETMQAKYSSIDMIIDLHRDGRKLDSKEAEKNFKDTCTANINGENVAKFMFVVGKKSENYEQNLKLAQEITAFAESKYPGITRPVVPKDNGRYNQFKSNKPLLIEVGGQMNTIEEAKASTKYIAEVLDEFFKQKGA</sequence>
<accession>A0A0C7R0M2</accession>
<dbReference type="AlphaFoldDB" id="A0A0C7R0M2"/>
<evidence type="ECO:0000313" key="2">
    <source>
        <dbReference type="EMBL" id="CEQ02355.1"/>
    </source>
</evidence>
<reference evidence="2 3" key="1">
    <citation type="submission" date="2015-01" db="EMBL/GenBank/DDBJ databases">
        <authorList>
            <person name="Aslett A.Martin."/>
            <person name="De Silva Nishadi"/>
        </authorList>
    </citation>
    <scope>NUCLEOTIDE SEQUENCE [LARGE SCALE GENOMIC DNA]</scope>
    <source>
        <strain evidence="2 3">R28058</strain>
    </source>
</reference>
<dbReference type="Pfam" id="PF07454">
    <property type="entry name" value="SpoIIP"/>
    <property type="match status" value="1"/>
</dbReference>
<dbReference type="Proteomes" id="UP000049127">
    <property type="component" value="Unassembled WGS sequence"/>
</dbReference>
<dbReference type="NCBIfam" id="TIGR02867">
    <property type="entry name" value="spore_II_P"/>
    <property type="match status" value="1"/>
</dbReference>
<proteinExistence type="predicted"/>
<dbReference type="RefSeq" id="WP_055341156.1">
    <property type="nucleotide sequence ID" value="NZ_CDNI01000014.1"/>
</dbReference>
<organism evidence="2 3">
    <name type="scientific">Paraclostridium sordellii</name>
    <name type="common">Clostridium sordellii</name>
    <dbReference type="NCBI Taxonomy" id="1505"/>
    <lineage>
        <taxon>Bacteria</taxon>
        <taxon>Bacillati</taxon>
        <taxon>Bacillota</taxon>
        <taxon>Clostridia</taxon>
        <taxon>Peptostreptococcales</taxon>
        <taxon>Peptostreptococcaceae</taxon>
        <taxon>Paraclostridium</taxon>
    </lineage>
</organism>
<gene>
    <name evidence="2" type="primary">spoIIP</name>
    <name evidence="2" type="ORF">R28058_01061</name>
</gene>
<protein>
    <submittedName>
        <fullName evidence="2">Stage II sporulation protein P</fullName>
    </submittedName>
</protein>
<dbReference type="OrthoDB" id="1633470at2"/>
<feature type="region of interest" description="Disordered" evidence="1">
    <location>
        <begin position="45"/>
        <end position="74"/>
    </location>
</feature>
<name>A0A0C7R0M2_PARSO</name>
<evidence type="ECO:0000256" key="1">
    <source>
        <dbReference type="SAM" id="MobiDB-lite"/>
    </source>
</evidence>
<evidence type="ECO:0000313" key="3">
    <source>
        <dbReference type="Proteomes" id="UP000049127"/>
    </source>
</evidence>